<evidence type="ECO:0000256" key="1">
    <source>
        <dbReference type="SAM" id="Phobius"/>
    </source>
</evidence>
<feature type="transmembrane region" description="Helical" evidence="1">
    <location>
        <begin position="141"/>
        <end position="164"/>
    </location>
</feature>
<dbReference type="InterPro" id="IPR045339">
    <property type="entry name" value="DUF6534"/>
</dbReference>
<feature type="transmembrane region" description="Helical" evidence="1">
    <location>
        <begin position="100"/>
        <end position="121"/>
    </location>
</feature>
<dbReference type="PANTHER" id="PTHR40465:SF1">
    <property type="entry name" value="DUF6534 DOMAIN-CONTAINING PROTEIN"/>
    <property type="match status" value="1"/>
</dbReference>
<accession>A0A8H6ZFT8</accession>
<sequence>MWSYCLYGVLLVQTYMYTEKFPNDRRGLKILVSVMFFFETLFTVLMTIAAWSMFGTGWGDPNTLLQFNWTIGVLPLLSGIHSGLAQGFYIWRIWHLTKQLWLPVPIALCMFTQLCGLYWFAIKFNIARWRVVALPPLSGGVTVWMIGSVACDVLITLALTGILWRLKRRTKFAETSGILNRLIRISIETGSLTSVTAIVEISLWLSWERFYYYFVPFLILGKLYSNVLMATLNCRNPIFHGSSQGFVDATTSVNQATLQPAFWCEPMERGRAPGATHVAAARVSRNNIYVGYSPDSIVMTSFASAPHQEIERGSSKIGEYGAEPTATTRHFA</sequence>
<keyword evidence="1 3" id="KW-0812">Transmembrane</keyword>
<keyword evidence="1" id="KW-0472">Membrane</keyword>
<dbReference type="AlphaFoldDB" id="A0A8H6ZFT8"/>
<dbReference type="OrthoDB" id="3262409at2759"/>
<feature type="transmembrane region" description="Helical" evidence="1">
    <location>
        <begin position="30"/>
        <end position="54"/>
    </location>
</feature>
<keyword evidence="4" id="KW-1185">Reference proteome</keyword>
<feature type="transmembrane region" description="Helical" evidence="1">
    <location>
        <begin position="211"/>
        <end position="232"/>
    </location>
</feature>
<proteinExistence type="predicted"/>
<evidence type="ECO:0000313" key="4">
    <source>
        <dbReference type="Proteomes" id="UP000623467"/>
    </source>
</evidence>
<dbReference type="PANTHER" id="PTHR40465">
    <property type="entry name" value="CHROMOSOME 1, WHOLE GENOME SHOTGUN SEQUENCE"/>
    <property type="match status" value="1"/>
</dbReference>
<feature type="transmembrane region" description="Helical" evidence="1">
    <location>
        <begin position="66"/>
        <end position="88"/>
    </location>
</feature>
<organism evidence="3 4">
    <name type="scientific">Mycena sanguinolenta</name>
    <dbReference type="NCBI Taxonomy" id="230812"/>
    <lineage>
        <taxon>Eukaryota</taxon>
        <taxon>Fungi</taxon>
        <taxon>Dikarya</taxon>
        <taxon>Basidiomycota</taxon>
        <taxon>Agaricomycotina</taxon>
        <taxon>Agaricomycetes</taxon>
        <taxon>Agaricomycetidae</taxon>
        <taxon>Agaricales</taxon>
        <taxon>Marasmiineae</taxon>
        <taxon>Mycenaceae</taxon>
        <taxon>Mycena</taxon>
    </lineage>
</organism>
<gene>
    <name evidence="3" type="ORF">MSAN_00244900</name>
</gene>
<keyword evidence="1" id="KW-1133">Transmembrane helix</keyword>
<dbReference type="Proteomes" id="UP000623467">
    <property type="component" value="Unassembled WGS sequence"/>
</dbReference>
<protein>
    <submittedName>
        <fullName evidence="3">Putative Transmembrane protein</fullName>
    </submittedName>
</protein>
<evidence type="ECO:0000313" key="3">
    <source>
        <dbReference type="EMBL" id="KAF7378203.1"/>
    </source>
</evidence>
<dbReference type="Pfam" id="PF20152">
    <property type="entry name" value="DUF6534"/>
    <property type="match status" value="1"/>
</dbReference>
<reference evidence="3" key="1">
    <citation type="submission" date="2020-05" db="EMBL/GenBank/DDBJ databases">
        <title>Mycena genomes resolve the evolution of fungal bioluminescence.</title>
        <authorList>
            <person name="Tsai I.J."/>
        </authorList>
    </citation>
    <scope>NUCLEOTIDE SEQUENCE</scope>
    <source>
        <strain evidence="3">160909Yilan</strain>
    </source>
</reference>
<name>A0A8H6ZFT8_9AGAR</name>
<comment type="caution">
    <text evidence="3">The sequence shown here is derived from an EMBL/GenBank/DDBJ whole genome shotgun (WGS) entry which is preliminary data.</text>
</comment>
<feature type="domain" description="DUF6534" evidence="2">
    <location>
        <begin position="148"/>
        <end position="236"/>
    </location>
</feature>
<evidence type="ECO:0000259" key="2">
    <source>
        <dbReference type="Pfam" id="PF20152"/>
    </source>
</evidence>
<dbReference type="EMBL" id="JACAZH010000001">
    <property type="protein sequence ID" value="KAF7378203.1"/>
    <property type="molecule type" value="Genomic_DNA"/>
</dbReference>